<dbReference type="GO" id="GO:0008270">
    <property type="term" value="F:zinc ion binding"/>
    <property type="evidence" value="ECO:0007669"/>
    <property type="project" value="UniProtKB-KW"/>
</dbReference>
<evidence type="ECO:0000256" key="7">
    <source>
        <dbReference type="ARBA" id="ARBA00023242"/>
    </source>
</evidence>
<dbReference type="OrthoDB" id="1927254at2759"/>
<accession>A0A5J9WMN9</accession>
<evidence type="ECO:0000256" key="9">
    <source>
        <dbReference type="RuleBase" id="RU369094"/>
    </source>
</evidence>
<keyword evidence="7 8" id="KW-0539">Nucleus</keyword>
<comment type="subcellular location">
    <subcellularLocation>
        <location evidence="8 9">Nucleus</location>
    </subcellularLocation>
</comment>
<evidence type="ECO:0000256" key="6">
    <source>
        <dbReference type="ARBA" id="ARBA00023163"/>
    </source>
</evidence>
<evidence type="ECO:0000256" key="4">
    <source>
        <dbReference type="ARBA" id="ARBA00023015"/>
    </source>
</evidence>
<evidence type="ECO:0000256" key="8">
    <source>
        <dbReference type="PROSITE-ProRule" id="PRU00071"/>
    </source>
</evidence>
<dbReference type="InterPro" id="IPR045174">
    <property type="entry name" value="Dof"/>
</dbReference>
<dbReference type="PANTHER" id="PTHR31992:SF366">
    <property type="entry name" value="DOF ZINC FINGER PROTEIN"/>
    <property type="match status" value="1"/>
</dbReference>
<dbReference type="EMBL" id="RWGY01000002">
    <property type="protein sequence ID" value="TVU49381.1"/>
    <property type="molecule type" value="Genomic_DNA"/>
</dbReference>
<feature type="non-terminal residue" evidence="11">
    <location>
        <position position="1"/>
    </location>
</feature>
<dbReference type="InterPro" id="IPR003851">
    <property type="entry name" value="Znf_Dof"/>
</dbReference>
<dbReference type="Pfam" id="PF02701">
    <property type="entry name" value="Zn_ribbon_Dof"/>
    <property type="match status" value="1"/>
</dbReference>
<dbReference type="AlphaFoldDB" id="A0A5J9WMN9"/>
<reference evidence="11 12" key="1">
    <citation type="journal article" date="2019" name="Sci. Rep.">
        <title>A high-quality genome of Eragrostis curvula grass provides insights into Poaceae evolution and supports new strategies to enhance forage quality.</title>
        <authorList>
            <person name="Carballo J."/>
            <person name="Santos B.A.C.M."/>
            <person name="Zappacosta D."/>
            <person name="Garbus I."/>
            <person name="Selva J.P."/>
            <person name="Gallo C.A."/>
            <person name="Diaz A."/>
            <person name="Albertini E."/>
            <person name="Caccamo M."/>
            <person name="Echenique V."/>
        </authorList>
    </citation>
    <scope>NUCLEOTIDE SEQUENCE [LARGE SCALE GENOMIC DNA]</scope>
    <source>
        <strain evidence="12">cv. Victoria</strain>
        <tissue evidence="11">Leaf</tissue>
    </source>
</reference>
<protein>
    <recommendedName>
        <fullName evidence="9">Dof zinc finger protein</fullName>
    </recommendedName>
</protein>
<keyword evidence="1 9" id="KW-0479">Metal-binding</keyword>
<keyword evidence="3 9" id="KW-0862">Zinc</keyword>
<name>A0A5J9WMN9_9POAL</name>
<dbReference type="GO" id="GO:0003677">
    <property type="term" value="F:DNA binding"/>
    <property type="evidence" value="ECO:0007669"/>
    <property type="project" value="UniProtKB-UniRule"/>
</dbReference>
<keyword evidence="6 9" id="KW-0804">Transcription</keyword>
<dbReference type="PANTHER" id="PTHR31992">
    <property type="entry name" value="DOF ZINC FINGER PROTEIN DOF1.4-RELATED"/>
    <property type="match status" value="1"/>
</dbReference>
<dbReference type="GO" id="GO:0005634">
    <property type="term" value="C:nucleus"/>
    <property type="evidence" value="ECO:0007669"/>
    <property type="project" value="UniProtKB-SubCell"/>
</dbReference>
<dbReference type="GO" id="GO:0003700">
    <property type="term" value="F:DNA-binding transcription factor activity"/>
    <property type="evidence" value="ECO:0007669"/>
    <property type="project" value="UniProtKB-UniRule"/>
</dbReference>
<dbReference type="Gramene" id="TVU49381">
    <property type="protein sequence ID" value="TVU49381"/>
    <property type="gene ID" value="EJB05_00689"/>
</dbReference>
<keyword evidence="12" id="KW-1185">Reference proteome</keyword>
<keyword evidence="5 8" id="KW-0238">DNA-binding</keyword>
<organism evidence="11 12">
    <name type="scientific">Eragrostis curvula</name>
    <name type="common">weeping love grass</name>
    <dbReference type="NCBI Taxonomy" id="38414"/>
    <lineage>
        <taxon>Eukaryota</taxon>
        <taxon>Viridiplantae</taxon>
        <taxon>Streptophyta</taxon>
        <taxon>Embryophyta</taxon>
        <taxon>Tracheophyta</taxon>
        <taxon>Spermatophyta</taxon>
        <taxon>Magnoliopsida</taxon>
        <taxon>Liliopsida</taxon>
        <taxon>Poales</taxon>
        <taxon>Poaceae</taxon>
        <taxon>PACMAD clade</taxon>
        <taxon>Chloridoideae</taxon>
        <taxon>Eragrostideae</taxon>
        <taxon>Eragrostidinae</taxon>
        <taxon>Eragrostis</taxon>
    </lineage>
</organism>
<evidence type="ECO:0000256" key="2">
    <source>
        <dbReference type="ARBA" id="ARBA00022771"/>
    </source>
</evidence>
<sequence>MEAPMRHTPAPPRQQQDAIAAAALQHVMAPNTPPAMAMAGREQCPRCASRDTKFCYYNNYNTAQPRHFCRACRRYWTLGGSLRNVPVGGSTRKRQRPARPTRRALAAAVATTAAATMTTTATASSCGSFSNPVVAPAPASGPALSAGLLSSLILGSASSPLLALGAAPFLEGRLNFDLGLRQPAGAGDLAQLMGFATVPPPWPVTTILEGDRAEPTPWKAGGGMFPPALWQEELAAGMAPTDHAGGLLLPHQPHHGAPPVLL</sequence>
<evidence type="ECO:0000256" key="1">
    <source>
        <dbReference type="ARBA" id="ARBA00022723"/>
    </source>
</evidence>
<keyword evidence="2 8" id="KW-0863">Zinc-finger</keyword>
<evidence type="ECO:0000313" key="11">
    <source>
        <dbReference type="EMBL" id="TVU49381.1"/>
    </source>
</evidence>
<dbReference type="PROSITE" id="PS01361">
    <property type="entry name" value="ZF_DOF_1"/>
    <property type="match status" value="1"/>
</dbReference>
<comment type="function">
    <text evidence="9">Transcription factor that binds specifically to a 5'-AA[AG]G-3' consensus core sequence.</text>
</comment>
<keyword evidence="4 9" id="KW-0805">Transcription regulation</keyword>
<comment type="caution">
    <text evidence="11">The sequence shown here is derived from an EMBL/GenBank/DDBJ whole genome shotgun (WGS) entry which is preliminary data.</text>
</comment>
<dbReference type="PROSITE" id="PS50884">
    <property type="entry name" value="ZF_DOF_2"/>
    <property type="match status" value="1"/>
</dbReference>
<evidence type="ECO:0000313" key="12">
    <source>
        <dbReference type="Proteomes" id="UP000324897"/>
    </source>
</evidence>
<evidence type="ECO:0000259" key="10">
    <source>
        <dbReference type="PROSITE" id="PS50884"/>
    </source>
</evidence>
<gene>
    <name evidence="11" type="ORF">EJB05_00689</name>
</gene>
<dbReference type="Proteomes" id="UP000324897">
    <property type="component" value="Chromosome 6"/>
</dbReference>
<evidence type="ECO:0000256" key="5">
    <source>
        <dbReference type="ARBA" id="ARBA00023125"/>
    </source>
</evidence>
<evidence type="ECO:0000256" key="3">
    <source>
        <dbReference type="ARBA" id="ARBA00022833"/>
    </source>
</evidence>
<feature type="domain" description="Dof-type" evidence="10">
    <location>
        <begin position="42"/>
        <end position="96"/>
    </location>
</feature>
<proteinExistence type="predicted"/>